<evidence type="ECO:0008006" key="4">
    <source>
        <dbReference type="Google" id="ProtNLM"/>
    </source>
</evidence>
<keyword evidence="1" id="KW-0472">Membrane</keyword>
<reference evidence="2 3" key="1">
    <citation type="submission" date="2016-10" db="EMBL/GenBank/DDBJ databases">
        <authorList>
            <person name="de Groot N.N."/>
        </authorList>
    </citation>
    <scope>NUCLEOTIDE SEQUENCE [LARGE SCALE GENOMIC DNA]</scope>
    <source>
        <strain evidence="2 3">CGMCC 1.7056</strain>
    </source>
</reference>
<keyword evidence="1" id="KW-0812">Transmembrane</keyword>
<evidence type="ECO:0000313" key="2">
    <source>
        <dbReference type="EMBL" id="SFB79769.1"/>
    </source>
</evidence>
<name>A0A1I1DXH4_9ACTN</name>
<dbReference type="OrthoDB" id="3826498at2"/>
<feature type="transmembrane region" description="Helical" evidence="1">
    <location>
        <begin position="21"/>
        <end position="43"/>
    </location>
</feature>
<dbReference type="Proteomes" id="UP000198832">
    <property type="component" value="Unassembled WGS sequence"/>
</dbReference>
<accession>A0A1I1DXH4</accession>
<proteinExistence type="predicted"/>
<protein>
    <recommendedName>
        <fullName evidence="4">DUF4307 domain-containing protein</fullName>
    </recommendedName>
</protein>
<sequence>MTQQDPRIAQRYAAQGSVWPKVFIVAGLAVVLLLAVWLAWAVWVHSTPRVTSSLTTFDVVDEHSVTAEVQVDLRSDAENASCLVRAYAEDHTVVGDVSFEPKDGTNDVTIRTERRATSVDRIGCTADGQNDAR</sequence>
<gene>
    <name evidence="2" type="ORF">SAMN04487968_101559</name>
</gene>
<dbReference type="STRING" id="574651.SAMN04487968_101559"/>
<keyword evidence="1" id="KW-1133">Transmembrane helix</keyword>
<keyword evidence="3" id="KW-1185">Reference proteome</keyword>
<dbReference type="InterPro" id="IPR025443">
    <property type="entry name" value="DUF4307"/>
</dbReference>
<dbReference type="EMBL" id="FOLB01000001">
    <property type="protein sequence ID" value="SFB79769.1"/>
    <property type="molecule type" value="Genomic_DNA"/>
</dbReference>
<evidence type="ECO:0000256" key="1">
    <source>
        <dbReference type="SAM" id="Phobius"/>
    </source>
</evidence>
<evidence type="ECO:0000313" key="3">
    <source>
        <dbReference type="Proteomes" id="UP000198832"/>
    </source>
</evidence>
<dbReference type="RefSeq" id="WP_091119831.1">
    <property type="nucleotide sequence ID" value="NZ_FOLB01000001.1"/>
</dbReference>
<dbReference type="Pfam" id="PF14155">
    <property type="entry name" value="DUF4307"/>
    <property type="match status" value="1"/>
</dbReference>
<dbReference type="AlphaFoldDB" id="A0A1I1DXH4"/>
<organism evidence="2 3">
    <name type="scientific">Nocardioides terrae</name>
    <dbReference type="NCBI Taxonomy" id="574651"/>
    <lineage>
        <taxon>Bacteria</taxon>
        <taxon>Bacillati</taxon>
        <taxon>Actinomycetota</taxon>
        <taxon>Actinomycetes</taxon>
        <taxon>Propionibacteriales</taxon>
        <taxon>Nocardioidaceae</taxon>
        <taxon>Nocardioides</taxon>
    </lineage>
</organism>